<evidence type="ECO:0008006" key="4">
    <source>
        <dbReference type="Google" id="ProtNLM"/>
    </source>
</evidence>
<keyword evidence="1" id="KW-0732">Signal</keyword>
<sequence>MNLRKSLKYSLLTLGVLSGVVLTLGATTDSAHAMGSEQDGSHQVTWAPQVFSDDKVSYSFSNTGGQKPFQWSSHSKSTFYRAKSGIAVTFKNLGHNPNYSSTTKAGKKHQVNVKVTMSNFSKNVKFVGTEPYGGFNIEMATHQGYNTYLDRSMHLKLQFYDSVTGKQVKWDNDYIGLAYSDLEPKVLYLDGKEGTSFNQYVTSLTDTTYWKPLGNIDGTYSWINRPNASNKGVFGMKNEWKFPSNMKEGSGFGYNYKTHKKVKETKKNADDLIHYIWDDALNRDLRPSLHYSGAAAVYKATGTKTINLKVNGSANGVDQFVFSGLKVYPKKPTNSTIGKSITYNGKTTKSNTLLNQNDTMAYNLVAKLNMAKKGAYISDAIPHRFTVTSVSGVSGFTHNSVADINKTHQFKASINTTKYQTATNKVVTFHLAGNVGEWMSKHPNTSLKWPFYNHAIWHKTSTDTPGTPSNKVKTTFGKDKVNPTKHKVVFNFYDFDHHTSLIRVVAAQQVTVA</sequence>
<evidence type="ECO:0000313" key="3">
    <source>
        <dbReference type="Proteomes" id="UP001596253"/>
    </source>
</evidence>
<proteinExistence type="predicted"/>
<keyword evidence="3" id="KW-1185">Reference proteome</keyword>
<dbReference type="EMBL" id="JBHSSD010000026">
    <property type="protein sequence ID" value="MFC6164191.1"/>
    <property type="molecule type" value="Genomic_DNA"/>
</dbReference>
<reference evidence="3" key="1">
    <citation type="journal article" date="2019" name="Int. J. Syst. Evol. Microbiol.">
        <title>The Global Catalogue of Microorganisms (GCM) 10K type strain sequencing project: providing services to taxonomists for standard genome sequencing and annotation.</title>
        <authorList>
            <consortium name="The Broad Institute Genomics Platform"/>
            <consortium name="The Broad Institute Genome Sequencing Center for Infectious Disease"/>
            <person name="Wu L."/>
            <person name="Ma J."/>
        </authorList>
    </citation>
    <scope>NUCLEOTIDE SEQUENCE [LARGE SCALE GENOMIC DNA]</scope>
    <source>
        <strain evidence="3">CCM 8932</strain>
    </source>
</reference>
<feature type="signal peptide" evidence="1">
    <location>
        <begin position="1"/>
        <end position="33"/>
    </location>
</feature>
<name>A0ABW1R606_9LACO</name>
<organism evidence="2 3">
    <name type="scientific">Lactiplantibacillus dongliensis</name>
    <dbReference type="NCBI Taxonomy" id="2559919"/>
    <lineage>
        <taxon>Bacteria</taxon>
        <taxon>Bacillati</taxon>
        <taxon>Bacillota</taxon>
        <taxon>Bacilli</taxon>
        <taxon>Lactobacillales</taxon>
        <taxon>Lactobacillaceae</taxon>
        <taxon>Lactiplantibacillus</taxon>
    </lineage>
</organism>
<evidence type="ECO:0000256" key="1">
    <source>
        <dbReference type="SAM" id="SignalP"/>
    </source>
</evidence>
<comment type="caution">
    <text evidence="2">The sequence shown here is derived from an EMBL/GenBank/DDBJ whole genome shotgun (WGS) entry which is preliminary data.</text>
</comment>
<dbReference type="RefSeq" id="WP_137640394.1">
    <property type="nucleotide sequence ID" value="NZ_BJDK01000019.1"/>
</dbReference>
<protein>
    <recommendedName>
        <fullName evidence="4">Extracellular protein</fullName>
    </recommendedName>
</protein>
<accession>A0ABW1R606</accession>
<feature type="chain" id="PRO_5047068620" description="Extracellular protein" evidence="1">
    <location>
        <begin position="34"/>
        <end position="513"/>
    </location>
</feature>
<gene>
    <name evidence="2" type="ORF">ACFP3T_05845</name>
</gene>
<evidence type="ECO:0000313" key="2">
    <source>
        <dbReference type="EMBL" id="MFC6164191.1"/>
    </source>
</evidence>
<dbReference type="Proteomes" id="UP001596253">
    <property type="component" value="Unassembled WGS sequence"/>
</dbReference>